<evidence type="ECO:0000313" key="3">
    <source>
        <dbReference type="Proteomes" id="UP000650081"/>
    </source>
</evidence>
<proteinExistence type="predicted"/>
<protein>
    <submittedName>
        <fullName evidence="2">DUF4221 family protein</fullName>
    </submittedName>
</protein>
<dbReference type="InterPro" id="IPR025316">
    <property type="entry name" value="DUF4221"/>
</dbReference>
<evidence type="ECO:0000256" key="1">
    <source>
        <dbReference type="SAM" id="SignalP"/>
    </source>
</evidence>
<evidence type="ECO:0000313" key="2">
    <source>
        <dbReference type="EMBL" id="MBC6994445.1"/>
    </source>
</evidence>
<feature type="signal peptide" evidence="1">
    <location>
        <begin position="1"/>
        <end position="21"/>
    </location>
</feature>
<sequence>MMKFYFLLPAVLFFACGPNGSAEVASGACEIDKSVFIEVPNVGFDARYRHTQYLEVNVQALLFAYSPKFSRIDVLNLENGERQPSINLAQEGPEAVGDISSFYAISRDSIAILTNTDFLFVNSEGKVLDRMKINGSNADFTGLDFKQHYLYNSPMNTSPIMPITGGRWAVAVRRIDASREMPAFYTGTKMVLLDPQAKTIEETGIQFPEAFHAAHFPVSSLLACRDQDGLTFAFGSAMRLYHYQEATGRIGEINLVGDGYEKGMETYLGDFYDEEAMKRYLSENPEMMSVLFNPYLGQYYRFHYAPYHLELAGKEGSRGHLYLTVLDTNFRILAQENLQWDFQYYGATPTPKGLLTYTANDQEDLSRFTYLNVVCLGQ</sequence>
<dbReference type="EMBL" id="JACSIT010000098">
    <property type="protein sequence ID" value="MBC6994445.1"/>
    <property type="molecule type" value="Genomic_DNA"/>
</dbReference>
<dbReference type="RefSeq" id="WP_187466519.1">
    <property type="nucleotide sequence ID" value="NZ_JACSIT010000098.1"/>
</dbReference>
<reference evidence="2" key="1">
    <citation type="submission" date="2020-08" db="EMBL/GenBank/DDBJ databases">
        <title>Lewinella bacteria from marine environments.</title>
        <authorList>
            <person name="Zhong Y."/>
        </authorList>
    </citation>
    <scope>NUCLEOTIDE SEQUENCE</scope>
    <source>
        <strain evidence="2">KCTC 42187</strain>
    </source>
</reference>
<keyword evidence="3" id="KW-1185">Reference proteome</keyword>
<dbReference type="PROSITE" id="PS51257">
    <property type="entry name" value="PROKAR_LIPOPROTEIN"/>
    <property type="match status" value="1"/>
</dbReference>
<keyword evidence="1" id="KW-0732">Signal</keyword>
<organism evidence="2 3">
    <name type="scientific">Neolewinella lacunae</name>
    <dbReference type="NCBI Taxonomy" id="1517758"/>
    <lineage>
        <taxon>Bacteria</taxon>
        <taxon>Pseudomonadati</taxon>
        <taxon>Bacteroidota</taxon>
        <taxon>Saprospiria</taxon>
        <taxon>Saprospirales</taxon>
        <taxon>Lewinellaceae</taxon>
        <taxon>Neolewinella</taxon>
    </lineage>
</organism>
<dbReference type="AlphaFoldDB" id="A0A923PKX9"/>
<feature type="chain" id="PRO_5036927142" evidence="1">
    <location>
        <begin position="22"/>
        <end position="378"/>
    </location>
</feature>
<dbReference type="Proteomes" id="UP000650081">
    <property type="component" value="Unassembled WGS sequence"/>
</dbReference>
<comment type="caution">
    <text evidence="2">The sequence shown here is derived from an EMBL/GenBank/DDBJ whole genome shotgun (WGS) entry which is preliminary data.</text>
</comment>
<gene>
    <name evidence="2" type="ORF">H9S92_09735</name>
</gene>
<dbReference type="Pfam" id="PF13970">
    <property type="entry name" value="DUF4221"/>
    <property type="match status" value="1"/>
</dbReference>
<accession>A0A923PKX9</accession>
<name>A0A923PKX9_9BACT</name>